<evidence type="ECO:0000256" key="1">
    <source>
        <dbReference type="SAM" id="MobiDB-lite"/>
    </source>
</evidence>
<dbReference type="SUPFAM" id="SSF56672">
    <property type="entry name" value="DNA/RNA polymerases"/>
    <property type="match status" value="1"/>
</dbReference>
<evidence type="ECO:0000313" key="3">
    <source>
        <dbReference type="Proteomes" id="UP001152320"/>
    </source>
</evidence>
<gene>
    <name evidence="2" type="ORF">HOLleu_07823</name>
</gene>
<dbReference type="Gene3D" id="3.10.10.10">
    <property type="entry name" value="HIV Type 1 Reverse Transcriptase, subunit A, domain 1"/>
    <property type="match status" value="1"/>
</dbReference>
<accession>A0A9Q1HH95</accession>
<proteinExistence type="predicted"/>
<feature type="region of interest" description="Disordered" evidence="1">
    <location>
        <begin position="103"/>
        <end position="181"/>
    </location>
</feature>
<comment type="caution">
    <text evidence="2">The sequence shown here is derived from an EMBL/GenBank/DDBJ whole genome shotgun (WGS) entry which is preliminary data.</text>
</comment>
<dbReference type="Proteomes" id="UP001152320">
    <property type="component" value="Chromosome 3"/>
</dbReference>
<protein>
    <submittedName>
        <fullName evidence="2">Uncharacterized protein</fullName>
    </submittedName>
</protein>
<sequence length="330" mass="37374">MRAHQQLPKDTIQVTRCETGQLLLLLGPLARLLFSKSARIAVKTMKFRRQNILATMKWPSPDTKNSLLELTFEGSDLFAGCFQSKLEEEVRRHGVVVKATFRRPRGPTSTRPARQEGKVTLPHARTKSFPQSRNRNRDGGKHRGPTRSTYTYRAWAQSRRDRNTNQHYQPPLQIDLRSPAPRGAHPTVYRLAGGGGRLQLFTAQWRDIGPDSWVLNVIQNGYQIEFSAVPPQGPTHKITQVPKNPAQRQALESEILTLLEKGAIKRTSGEEGPLIRSSFLLTPKKNGEWRPILKLKPLNSLYVRPKRFRMETLSIVLPSLSQACGLRVSI</sequence>
<evidence type="ECO:0000313" key="2">
    <source>
        <dbReference type="EMBL" id="KAJ8044926.1"/>
    </source>
</evidence>
<organism evidence="2 3">
    <name type="scientific">Holothuria leucospilota</name>
    <name type="common">Black long sea cucumber</name>
    <name type="synonym">Mertensiothuria leucospilota</name>
    <dbReference type="NCBI Taxonomy" id="206669"/>
    <lineage>
        <taxon>Eukaryota</taxon>
        <taxon>Metazoa</taxon>
        <taxon>Echinodermata</taxon>
        <taxon>Eleutherozoa</taxon>
        <taxon>Echinozoa</taxon>
        <taxon>Holothuroidea</taxon>
        <taxon>Aspidochirotacea</taxon>
        <taxon>Aspidochirotida</taxon>
        <taxon>Holothuriidae</taxon>
        <taxon>Holothuria</taxon>
    </lineage>
</organism>
<dbReference type="EMBL" id="JAIZAY010000003">
    <property type="protein sequence ID" value="KAJ8044926.1"/>
    <property type="molecule type" value="Genomic_DNA"/>
</dbReference>
<keyword evidence="3" id="KW-1185">Reference proteome</keyword>
<dbReference type="AlphaFoldDB" id="A0A9Q1HH95"/>
<reference evidence="2" key="1">
    <citation type="submission" date="2021-10" db="EMBL/GenBank/DDBJ databases">
        <title>Tropical sea cucumber genome reveals ecological adaptation and Cuvierian tubules defense mechanism.</title>
        <authorList>
            <person name="Chen T."/>
        </authorList>
    </citation>
    <scope>NUCLEOTIDE SEQUENCE</scope>
    <source>
        <strain evidence="2">Nanhai2018</strain>
        <tissue evidence="2">Muscle</tissue>
    </source>
</reference>
<name>A0A9Q1HH95_HOLLE</name>
<dbReference type="OrthoDB" id="6161926at2759"/>
<dbReference type="InterPro" id="IPR043502">
    <property type="entry name" value="DNA/RNA_pol_sf"/>
</dbReference>